<evidence type="ECO:0008006" key="4">
    <source>
        <dbReference type="Google" id="ProtNLM"/>
    </source>
</evidence>
<keyword evidence="1" id="KW-0812">Transmembrane</keyword>
<evidence type="ECO:0000313" key="3">
    <source>
        <dbReference type="Proteomes" id="UP000225108"/>
    </source>
</evidence>
<evidence type="ECO:0000256" key="1">
    <source>
        <dbReference type="SAM" id="Phobius"/>
    </source>
</evidence>
<protein>
    <recommendedName>
        <fullName evidence="4">DUF3515 domain-containing protein</fullName>
    </recommendedName>
</protein>
<proteinExistence type="predicted"/>
<keyword evidence="1" id="KW-1133">Transmembrane helix</keyword>
<dbReference type="InterPro" id="IPR021903">
    <property type="entry name" value="DUF3515"/>
</dbReference>
<keyword evidence="1" id="KW-0472">Membrane</keyword>
<reference evidence="2 3" key="1">
    <citation type="submission" date="2017-10" db="EMBL/GenBank/DDBJ databases">
        <title>The draft genome sequence of Williamsia sp. BULT 1.1 isolated from the semi-arid grassland soils from South Africa.</title>
        <authorList>
            <person name="Kabwe M.H."/>
            <person name="Govender N."/>
            <person name="Mutseka Lunga P."/>
            <person name="Vikram S."/>
            <person name="Makhalanyane T.P."/>
        </authorList>
    </citation>
    <scope>NUCLEOTIDE SEQUENCE [LARGE SCALE GENOMIC DNA]</scope>
    <source>
        <strain evidence="2 3">BULT 1.1</strain>
    </source>
</reference>
<comment type="caution">
    <text evidence="2">The sequence shown here is derived from an EMBL/GenBank/DDBJ whole genome shotgun (WGS) entry which is preliminary data.</text>
</comment>
<dbReference type="EMBL" id="PEBD01000010">
    <property type="protein sequence ID" value="PHV66380.1"/>
    <property type="molecule type" value="Genomic_DNA"/>
</dbReference>
<dbReference type="Pfam" id="PF12028">
    <property type="entry name" value="DUF3515"/>
    <property type="match status" value="1"/>
</dbReference>
<feature type="transmembrane region" description="Helical" evidence="1">
    <location>
        <begin position="20"/>
        <end position="45"/>
    </location>
</feature>
<dbReference type="AlphaFoldDB" id="A0A2G3PKS4"/>
<accession>A0A2G3PKS4</accession>
<organism evidence="2 3">
    <name type="scientific">Williamsia marianensis</name>
    <dbReference type="NCBI Taxonomy" id="85044"/>
    <lineage>
        <taxon>Bacteria</taxon>
        <taxon>Bacillati</taxon>
        <taxon>Actinomycetota</taxon>
        <taxon>Actinomycetes</taxon>
        <taxon>Mycobacteriales</taxon>
        <taxon>Nocardiaceae</taxon>
        <taxon>Williamsia</taxon>
    </lineage>
</organism>
<evidence type="ECO:0000313" key="2">
    <source>
        <dbReference type="EMBL" id="PHV66380.1"/>
    </source>
</evidence>
<gene>
    <name evidence="2" type="ORF">CSW57_19620</name>
</gene>
<sequence length="189" mass="19768">MPGGDRYAEAGVSDSSTRRLSPAVIASIVAIPVMVIVGFITYAVVGTDGATSDDTPLKTMAAPERGSPECAKLIAALPESFDGFGKRETAADGLVTWAPGDQVAGPVQVRCGVDRPESLSPTSGLQVVDPVQWFSVSATTEAKGFLWYAVDHRPYVAIWLPENVGNGPIQQVSQLIDQNLTSAPIDLGG</sequence>
<dbReference type="Proteomes" id="UP000225108">
    <property type="component" value="Unassembled WGS sequence"/>
</dbReference>
<name>A0A2G3PKS4_WILMA</name>